<evidence type="ECO:0000256" key="1">
    <source>
        <dbReference type="SAM" id="Phobius"/>
    </source>
</evidence>
<keyword evidence="1" id="KW-0472">Membrane</keyword>
<reference evidence="2 3" key="1">
    <citation type="submission" date="2019-02" db="EMBL/GenBank/DDBJ databases">
        <title>Genomic Encyclopedia of Type Strains, Phase IV (KMG-IV): sequencing the most valuable type-strain genomes for metagenomic binning, comparative biology and taxonomic classification.</title>
        <authorList>
            <person name="Goeker M."/>
        </authorList>
    </citation>
    <scope>NUCLEOTIDE SEQUENCE [LARGE SCALE GENOMIC DNA]</scope>
    <source>
        <strain evidence="2 3">DSM 10617</strain>
    </source>
</reference>
<name>A0A4Q7LDA9_9BURK</name>
<dbReference type="RefSeq" id="WP_130483476.1">
    <property type="nucleotide sequence ID" value="NZ_SGWV01000012.1"/>
</dbReference>
<accession>A0A4Q7LDA9</accession>
<gene>
    <name evidence="2" type="ORF">EV685_3656</name>
</gene>
<organism evidence="2 3">
    <name type="scientific">Sphaerotilus mobilis</name>
    <dbReference type="NCBI Taxonomy" id="47994"/>
    <lineage>
        <taxon>Bacteria</taxon>
        <taxon>Pseudomonadati</taxon>
        <taxon>Pseudomonadota</taxon>
        <taxon>Betaproteobacteria</taxon>
        <taxon>Burkholderiales</taxon>
        <taxon>Sphaerotilaceae</taxon>
        <taxon>Sphaerotilus</taxon>
    </lineage>
</organism>
<dbReference type="OrthoDB" id="9157092at2"/>
<comment type="caution">
    <text evidence="2">The sequence shown here is derived from an EMBL/GenBank/DDBJ whole genome shotgun (WGS) entry which is preliminary data.</text>
</comment>
<sequence>MRAPTAVQVDFPLGPERRWQRLLSAAFALVVLTQLIWWSAQSGANTPLTTWMAAAALSLLATPALAVAFWRLGQPSAQVLRWTGQTWQLLAPGVAAQVGEVELAIDLGDWLLLRHRSMQGRHTWVPVAAHPSPLGWHALRCALAASRHVRGEDPRDAAA</sequence>
<keyword evidence="1" id="KW-1133">Transmembrane helix</keyword>
<evidence type="ECO:0008006" key="4">
    <source>
        <dbReference type="Google" id="ProtNLM"/>
    </source>
</evidence>
<feature type="transmembrane region" description="Helical" evidence="1">
    <location>
        <begin position="51"/>
        <end position="72"/>
    </location>
</feature>
<keyword evidence="1" id="KW-0812">Transmembrane</keyword>
<protein>
    <recommendedName>
        <fullName evidence="4">Toxin CptA</fullName>
    </recommendedName>
</protein>
<keyword evidence="3" id="KW-1185">Reference proteome</keyword>
<dbReference type="AlphaFoldDB" id="A0A4Q7LDA9"/>
<dbReference type="EMBL" id="SGWV01000012">
    <property type="protein sequence ID" value="RZS47451.1"/>
    <property type="molecule type" value="Genomic_DNA"/>
</dbReference>
<dbReference type="Proteomes" id="UP000293433">
    <property type="component" value="Unassembled WGS sequence"/>
</dbReference>
<evidence type="ECO:0000313" key="3">
    <source>
        <dbReference type="Proteomes" id="UP000293433"/>
    </source>
</evidence>
<proteinExistence type="predicted"/>
<feature type="transmembrane region" description="Helical" evidence="1">
    <location>
        <begin position="21"/>
        <end position="39"/>
    </location>
</feature>
<evidence type="ECO:0000313" key="2">
    <source>
        <dbReference type="EMBL" id="RZS47451.1"/>
    </source>
</evidence>